<dbReference type="RefSeq" id="WP_079650289.1">
    <property type="nucleotide sequence ID" value="NZ_FUYM01000012.1"/>
</dbReference>
<sequence length="320" mass="34436">MAEDRHDMETAALDWVIRLRDPGFDGWEEFEAWLAADPARAEAYHRLATADQDMAGLLAAGLLAAAPPVPAEAPANVVPLRRAGFTRRAWLGGAIAASVAGLVGFGMIERQPSLYQIETAPGMRRTVTLDDGSRIALNGGTRITLDRKDARHATLDRGEALFDVVHDEKAPFKVLVGDATLVDVGTSFNVVRDGRVTAVQVAEGAVVYNPDSEAVRLDAGRRLRAVDGDPHIELAAVAPDAVAGWREGRLIYDGQTMADVAADLSRWSGETVRADPRVAGQRFRGVLSLGRDHDVAGLAALLDVDVRRSGREWILSPRTP</sequence>
<dbReference type="InterPro" id="IPR012373">
    <property type="entry name" value="Ferrdict_sens_TM"/>
</dbReference>
<dbReference type="Gene3D" id="2.60.120.1440">
    <property type="match status" value="1"/>
</dbReference>
<feature type="transmembrane region" description="Helical" evidence="1">
    <location>
        <begin position="89"/>
        <end position="108"/>
    </location>
</feature>
<keyword evidence="1" id="KW-0812">Transmembrane</keyword>
<dbReference type="GO" id="GO:0016989">
    <property type="term" value="F:sigma factor antagonist activity"/>
    <property type="evidence" value="ECO:0007669"/>
    <property type="project" value="TreeGrafter"/>
</dbReference>
<evidence type="ECO:0000259" key="3">
    <source>
        <dbReference type="Pfam" id="PF16220"/>
    </source>
</evidence>
<accession>A0A1T5G708</accession>
<keyword evidence="1" id="KW-0472">Membrane</keyword>
<dbReference type="PANTHER" id="PTHR30273">
    <property type="entry name" value="PERIPLASMIC SIGNAL SENSOR AND SIGMA FACTOR ACTIVATOR FECR-RELATED"/>
    <property type="match status" value="1"/>
</dbReference>
<name>A0A1T5G708_9SPHN</name>
<feature type="domain" description="FecR N-terminal" evidence="3">
    <location>
        <begin position="11"/>
        <end position="48"/>
    </location>
</feature>
<evidence type="ECO:0000313" key="4">
    <source>
        <dbReference type="EMBL" id="SKC04149.1"/>
    </source>
</evidence>
<dbReference type="Pfam" id="PF04773">
    <property type="entry name" value="FecR"/>
    <property type="match status" value="1"/>
</dbReference>
<dbReference type="STRING" id="439228.SAMN06295920_11275"/>
<dbReference type="OrthoDB" id="7346218at2"/>
<reference evidence="5" key="1">
    <citation type="submission" date="2017-02" db="EMBL/GenBank/DDBJ databases">
        <authorList>
            <person name="Varghese N."/>
            <person name="Submissions S."/>
        </authorList>
    </citation>
    <scope>NUCLEOTIDE SEQUENCE [LARGE SCALE GENOMIC DNA]</scope>
    <source>
        <strain evidence="5">UM2</strain>
    </source>
</reference>
<evidence type="ECO:0000313" key="5">
    <source>
        <dbReference type="Proteomes" id="UP000189818"/>
    </source>
</evidence>
<dbReference type="InterPro" id="IPR006860">
    <property type="entry name" value="FecR"/>
</dbReference>
<gene>
    <name evidence="4" type="ORF">SAMN06295920_11275</name>
</gene>
<dbReference type="AlphaFoldDB" id="A0A1T5G708"/>
<dbReference type="EMBL" id="FUYM01000012">
    <property type="protein sequence ID" value="SKC04149.1"/>
    <property type="molecule type" value="Genomic_DNA"/>
</dbReference>
<keyword evidence="5" id="KW-1185">Reference proteome</keyword>
<organism evidence="4 5">
    <name type="scientific">Rhizorhabdus histidinilytica</name>
    <dbReference type="NCBI Taxonomy" id="439228"/>
    <lineage>
        <taxon>Bacteria</taxon>
        <taxon>Pseudomonadati</taxon>
        <taxon>Pseudomonadota</taxon>
        <taxon>Alphaproteobacteria</taxon>
        <taxon>Sphingomonadales</taxon>
        <taxon>Sphingomonadaceae</taxon>
        <taxon>Rhizorhabdus</taxon>
    </lineage>
</organism>
<dbReference type="InterPro" id="IPR032623">
    <property type="entry name" value="FecR_N"/>
</dbReference>
<keyword evidence="1" id="KW-1133">Transmembrane helix</keyword>
<dbReference type="Pfam" id="PF16220">
    <property type="entry name" value="DUF4880"/>
    <property type="match status" value="1"/>
</dbReference>
<dbReference type="PIRSF" id="PIRSF018266">
    <property type="entry name" value="FecR"/>
    <property type="match status" value="1"/>
</dbReference>
<feature type="domain" description="FecR protein" evidence="2">
    <location>
        <begin position="116"/>
        <end position="206"/>
    </location>
</feature>
<evidence type="ECO:0000256" key="1">
    <source>
        <dbReference type="SAM" id="Phobius"/>
    </source>
</evidence>
<protein>
    <submittedName>
        <fullName evidence="4">FecR family protein</fullName>
    </submittedName>
</protein>
<evidence type="ECO:0000259" key="2">
    <source>
        <dbReference type="Pfam" id="PF04773"/>
    </source>
</evidence>
<proteinExistence type="predicted"/>
<dbReference type="Proteomes" id="UP000189818">
    <property type="component" value="Unassembled WGS sequence"/>
</dbReference>
<dbReference type="PANTHER" id="PTHR30273:SF2">
    <property type="entry name" value="PROTEIN FECR"/>
    <property type="match status" value="1"/>
</dbReference>